<protein>
    <submittedName>
        <fullName evidence="2">Uncharacterized protein</fullName>
    </submittedName>
</protein>
<dbReference type="InterPro" id="IPR005055">
    <property type="entry name" value="A10/PebIII"/>
</dbReference>
<dbReference type="Proteomes" id="UP001153714">
    <property type="component" value="Chromosome 8"/>
</dbReference>
<dbReference type="EMBL" id="OU893339">
    <property type="protein sequence ID" value="CAG9795806.1"/>
    <property type="molecule type" value="Genomic_DNA"/>
</dbReference>
<dbReference type="SUPFAM" id="SSF100910">
    <property type="entry name" value="Chemosensory protein Csp2"/>
    <property type="match status" value="1"/>
</dbReference>
<gene>
    <name evidence="2" type="ORF">DIATSA_LOCUS13045</name>
</gene>
<keyword evidence="1" id="KW-0732">Signal</keyword>
<feature type="signal peptide" evidence="1">
    <location>
        <begin position="1"/>
        <end position="20"/>
    </location>
</feature>
<name>A0A9N9RFK2_9NEOP</name>
<accession>A0A9N9RFK2</accession>
<evidence type="ECO:0000256" key="1">
    <source>
        <dbReference type="SAM" id="SignalP"/>
    </source>
</evidence>
<dbReference type="AlphaFoldDB" id="A0A9N9RFK2"/>
<feature type="chain" id="PRO_5040371317" evidence="1">
    <location>
        <begin position="21"/>
        <end position="125"/>
    </location>
</feature>
<keyword evidence="3" id="KW-1185">Reference proteome</keyword>
<proteinExistence type="predicted"/>
<evidence type="ECO:0000313" key="3">
    <source>
        <dbReference type="Proteomes" id="UP001153714"/>
    </source>
</evidence>
<evidence type="ECO:0000313" key="2">
    <source>
        <dbReference type="EMBL" id="CAG9795806.1"/>
    </source>
</evidence>
<reference evidence="2" key="1">
    <citation type="submission" date="2021-12" db="EMBL/GenBank/DDBJ databases">
        <authorList>
            <person name="King R."/>
        </authorList>
    </citation>
    <scope>NUCLEOTIDE SEQUENCE</scope>
</reference>
<dbReference type="Gene3D" id="1.10.2080.10">
    <property type="entry name" value="Insect odorant-binding protein A10/Ejaculatory bulb-specific protein 3"/>
    <property type="match status" value="1"/>
</dbReference>
<sequence>MRYVILFCCVLLTIPTIATQEKQYDRKYDLFDIETLVQNPRLLRKYMDCFLDQGPCTPIGRVFKLALPEIIITRCGKCTPAQKSFARRTFDAFKRELPEQHAELKKLLDPNNKYYDSFEKAVASA</sequence>
<dbReference type="PANTHER" id="PTHR11257:SF13">
    <property type="entry name" value="GEO07322P1"/>
    <property type="match status" value="1"/>
</dbReference>
<dbReference type="InterPro" id="IPR036682">
    <property type="entry name" value="OS_D_A10/PebIII_sf"/>
</dbReference>
<dbReference type="PANTHER" id="PTHR11257">
    <property type="entry name" value="CHEMOSENSORY PROTEIN-RELATED"/>
    <property type="match status" value="1"/>
</dbReference>
<dbReference type="OrthoDB" id="7182126at2759"/>
<dbReference type="Pfam" id="PF03392">
    <property type="entry name" value="OS-D"/>
    <property type="match status" value="1"/>
</dbReference>
<organism evidence="2 3">
    <name type="scientific">Diatraea saccharalis</name>
    <name type="common">sugarcane borer</name>
    <dbReference type="NCBI Taxonomy" id="40085"/>
    <lineage>
        <taxon>Eukaryota</taxon>
        <taxon>Metazoa</taxon>
        <taxon>Ecdysozoa</taxon>
        <taxon>Arthropoda</taxon>
        <taxon>Hexapoda</taxon>
        <taxon>Insecta</taxon>
        <taxon>Pterygota</taxon>
        <taxon>Neoptera</taxon>
        <taxon>Endopterygota</taxon>
        <taxon>Lepidoptera</taxon>
        <taxon>Glossata</taxon>
        <taxon>Ditrysia</taxon>
        <taxon>Pyraloidea</taxon>
        <taxon>Crambidae</taxon>
        <taxon>Crambinae</taxon>
        <taxon>Diatraea</taxon>
    </lineage>
</organism>
<reference evidence="2" key="2">
    <citation type="submission" date="2022-10" db="EMBL/GenBank/DDBJ databases">
        <authorList>
            <consortium name="ENA_rothamsted_submissions"/>
            <consortium name="culmorum"/>
            <person name="King R."/>
        </authorList>
    </citation>
    <scope>NUCLEOTIDE SEQUENCE</scope>
</reference>